<proteinExistence type="inferred from homology"/>
<organism evidence="10 11">
    <name type="scientific">Pseudozyma hubeiensis (strain SY62)</name>
    <name type="common">Yeast</name>
    <dbReference type="NCBI Taxonomy" id="1305764"/>
    <lineage>
        <taxon>Eukaryota</taxon>
        <taxon>Fungi</taxon>
        <taxon>Dikarya</taxon>
        <taxon>Basidiomycota</taxon>
        <taxon>Ustilaginomycotina</taxon>
        <taxon>Ustilaginomycetes</taxon>
        <taxon>Ustilaginales</taxon>
        <taxon>Ustilaginaceae</taxon>
        <taxon>Pseudozyma</taxon>
    </lineage>
</organism>
<keyword evidence="8" id="KW-0496">Mitochondrion</keyword>
<keyword evidence="7 8" id="KW-0482">Metalloprotease</keyword>
<keyword evidence="8" id="KW-0999">Mitochondrion inner membrane</keyword>
<evidence type="ECO:0000256" key="7">
    <source>
        <dbReference type="ARBA" id="ARBA00023049"/>
    </source>
</evidence>
<dbReference type="STRING" id="1305764.R9PA95"/>
<comment type="function">
    <text evidence="8">Has a dual role in the assembly of mitochondrial ATPase.</text>
</comment>
<dbReference type="EMBL" id="DF238820">
    <property type="protein sequence ID" value="GAC98286.1"/>
    <property type="molecule type" value="Genomic_DNA"/>
</dbReference>
<dbReference type="OrthoDB" id="285308at2759"/>
<keyword evidence="5 8" id="KW-0479">Metal-binding</keyword>
<keyword evidence="8" id="KW-0472">Membrane</keyword>
<dbReference type="EC" id="3.4.24.-" evidence="8"/>
<evidence type="ECO:0000256" key="4">
    <source>
        <dbReference type="ARBA" id="ARBA00022670"/>
    </source>
</evidence>
<gene>
    <name evidence="10" type="ORF">PHSY_005879</name>
</gene>
<evidence type="ECO:0000313" key="11">
    <source>
        <dbReference type="Proteomes" id="UP000014071"/>
    </source>
</evidence>
<evidence type="ECO:0000256" key="9">
    <source>
        <dbReference type="SAM" id="MobiDB-lite"/>
    </source>
</evidence>
<dbReference type="PANTHER" id="PTHR21711:SF0">
    <property type="entry name" value="MITOCHONDRIAL INNER MEMBRANE PROTEASE ATP23 HOMOLOG"/>
    <property type="match status" value="1"/>
</dbReference>
<dbReference type="eggNOG" id="KOG3314">
    <property type="taxonomic scope" value="Eukaryota"/>
</dbReference>
<dbReference type="GO" id="GO:0034982">
    <property type="term" value="P:mitochondrial protein processing"/>
    <property type="evidence" value="ECO:0007669"/>
    <property type="project" value="TreeGrafter"/>
</dbReference>
<comment type="similarity">
    <text evidence="2 8">Belongs to the peptidase M76 family.</text>
</comment>
<dbReference type="GeneID" id="24111152"/>
<dbReference type="GO" id="GO:0033615">
    <property type="term" value="P:mitochondrial proton-transporting ATP synthase complex assembly"/>
    <property type="evidence" value="ECO:0007669"/>
    <property type="project" value="TreeGrafter"/>
</dbReference>
<name>R9PA95_PSEHS</name>
<sequence>MWSSFPTVLGCAVLPWFTGHTYFTSAPPFPFFLTERTLNSDPHSNISPSAVQIPPKSGEEHHLLLVLPLIRLPSSPTCAAMTTPTPRHLETPQETTERERCEQWSDELFRTSPMVRFMSKHLSLLDCNPLSPLPSSSSSTTQSQPKLVIAPCPPSIAGGFSPSQPSTPTSHSSILLCSNRIFSKSHLQDTLSHEMVHWYDHCRFLVDWSNLRHHACSEIRAASLSGDCGWSREFKRRNYGFKLQHQNCVKRRAVLSILANPACGGDKDKAERTVEEVFESCFGDTRPFDEVSRPPFPRYGIPRHSH</sequence>
<evidence type="ECO:0000256" key="2">
    <source>
        <dbReference type="ARBA" id="ARBA00009915"/>
    </source>
</evidence>
<dbReference type="Pfam" id="PF09768">
    <property type="entry name" value="Peptidase_M76"/>
    <property type="match status" value="1"/>
</dbReference>
<keyword evidence="6 8" id="KW-0378">Hydrolase</keyword>
<dbReference type="MEROPS" id="M76.002"/>
<feature type="compositionally biased region" description="Basic and acidic residues" evidence="9">
    <location>
        <begin position="87"/>
        <end position="100"/>
    </location>
</feature>
<keyword evidence="11" id="KW-1185">Reference proteome</keyword>
<evidence type="ECO:0000256" key="3">
    <source>
        <dbReference type="ARBA" id="ARBA00014615"/>
    </source>
</evidence>
<dbReference type="InterPro" id="IPR019165">
    <property type="entry name" value="Peptidase_M76_ATP23"/>
</dbReference>
<dbReference type="GO" id="GO:0046872">
    <property type="term" value="F:metal ion binding"/>
    <property type="evidence" value="ECO:0007669"/>
    <property type="project" value="UniProtKB-KW"/>
</dbReference>
<evidence type="ECO:0000313" key="10">
    <source>
        <dbReference type="EMBL" id="GAC98286.1"/>
    </source>
</evidence>
<evidence type="ECO:0000256" key="1">
    <source>
        <dbReference type="ARBA" id="ARBA00004137"/>
    </source>
</evidence>
<dbReference type="PANTHER" id="PTHR21711">
    <property type="entry name" value="MITOCHONDRIAL INNER MEMBRANE PROTEASE"/>
    <property type="match status" value="1"/>
</dbReference>
<comment type="subcellular location">
    <subcellularLocation>
        <location evidence="1 8">Mitochondrion inner membrane</location>
        <topology evidence="1 8">Peripheral membrane protein</topology>
        <orientation evidence="1 8">Intermembrane side</orientation>
    </subcellularLocation>
</comment>
<reference evidence="11" key="1">
    <citation type="journal article" date="2013" name="Genome Announc.">
        <title>Draft genome sequence of the basidiomycetous yeast-like fungus Pseudozyma hubeiensis SY62, which produces an abundant amount of the biosurfactant mannosylerythritol lipids.</title>
        <authorList>
            <person name="Konishi M."/>
            <person name="Hatada Y."/>
            <person name="Horiuchi J."/>
        </authorList>
    </citation>
    <scope>NUCLEOTIDE SEQUENCE [LARGE SCALE GENOMIC DNA]</scope>
    <source>
        <strain evidence="11">SY62</strain>
    </source>
</reference>
<feature type="region of interest" description="Disordered" evidence="9">
    <location>
        <begin position="80"/>
        <end position="100"/>
    </location>
</feature>
<evidence type="ECO:0000256" key="5">
    <source>
        <dbReference type="ARBA" id="ARBA00022723"/>
    </source>
</evidence>
<dbReference type="GO" id="GO:0005743">
    <property type="term" value="C:mitochondrial inner membrane"/>
    <property type="evidence" value="ECO:0007669"/>
    <property type="project" value="UniProtKB-SubCell"/>
</dbReference>
<keyword evidence="4 8" id="KW-0645">Protease</keyword>
<dbReference type="HOGENOM" id="CLU_079125_3_0_1"/>
<dbReference type="RefSeq" id="XP_012191873.1">
    <property type="nucleotide sequence ID" value="XM_012336483.1"/>
</dbReference>
<dbReference type="GO" id="GO:0004222">
    <property type="term" value="F:metalloendopeptidase activity"/>
    <property type="evidence" value="ECO:0007669"/>
    <property type="project" value="InterPro"/>
</dbReference>
<evidence type="ECO:0000256" key="8">
    <source>
        <dbReference type="RuleBase" id="RU364057"/>
    </source>
</evidence>
<evidence type="ECO:0000256" key="6">
    <source>
        <dbReference type="ARBA" id="ARBA00022801"/>
    </source>
</evidence>
<dbReference type="AlphaFoldDB" id="R9PA95"/>
<dbReference type="Proteomes" id="UP000014071">
    <property type="component" value="Unassembled WGS sequence"/>
</dbReference>
<accession>R9PA95</accession>
<protein>
    <recommendedName>
        <fullName evidence="3 8">Mitochondrial inner membrane protease ATP23</fullName>
        <ecNumber evidence="8">3.4.24.-</ecNumber>
    </recommendedName>
</protein>